<sequence length="107" mass="12088">MQNSGCFPINFHRMSRLIDMDQRQIKEADDMLVLNELHRRDGLIGDEVEEEEEEAEEERGGGGAGGDVDQSADEIEFGHVAAPRSAEKAKNAAMIKGWVWIWLIDIY</sequence>
<reference evidence="2 3" key="1">
    <citation type="submission" date="2024-10" db="EMBL/GenBank/DDBJ databases">
        <authorList>
            <person name="Kim D."/>
        </authorList>
    </citation>
    <scope>NUCLEOTIDE SEQUENCE [LARGE SCALE GENOMIC DNA]</scope>
    <source>
        <strain evidence="2">BH-2024</strain>
    </source>
</reference>
<name>A0ABD2I7G7_9BILA</name>
<dbReference type="AlphaFoldDB" id="A0ABD2I7G7"/>
<organism evidence="2 3">
    <name type="scientific">Heterodera trifolii</name>
    <dbReference type="NCBI Taxonomy" id="157864"/>
    <lineage>
        <taxon>Eukaryota</taxon>
        <taxon>Metazoa</taxon>
        <taxon>Ecdysozoa</taxon>
        <taxon>Nematoda</taxon>
        <taxon>Chromadorea</taxon>
        <taxon>Rhabditida</taxon>
        <taxon>Tylenchina</taxon>
        <taxon>Tylenchomorpha</taxon>
        <taxon>Tylenchoidea</taxon>
        <taxon>Heteroderidae</taxon>
        <taxon>Heteroderinae</taxon>
        <taxon>Heterodera</taxon>
    </lineage>
</organism>
<protein>
    <submittedName>
        <fullName evidence="2">Uncharacterized protein</fullName>
    </submittedName>
</protein>
<feature type="region of interest" description="Disordered" evidence="1">
    <location>
        <begin position="43"/>
        <end position="86"/>
    </location>
</feature>
<evidence type="ECO:0000256" key="1">
    <source>
        <dbReference type="SAM" id="MobiDB-lite"/>
    </source>
</evidence>
<comment type="caution">
    <text evidence="2">The sequence shown here is derived from an EMBL/GenBank/DDBJ whole genome shotgun (WGS) entry which is preliminary data.</text>
</comment>
<dbReference type="EMBL" id="JBICBT010001287">
    <property type="protein sequence ID" value="KAL3075073.1"/>
    <property type="molecule type" value="Genomic_DNA"/>
</dbReference>
<accession>A0ABD2I7G7</accession>
<evidence type="ECO:0000313" key="3">
    <source>
        <dbReference type="Proteomes" id="UP001620626"/>
    </source>
</evidence>
<gene>
    <name evidence="2" type="ORF">niasHT_034948</name>
</gene>
<proteinExistence type="predicted"/>
<feature type="compositionally biased region" description="Acidic residues" evidence="1">
    <location>
        <begin position="44"/>
        <end position="57"/>
    </location>
</feature>
<evidence type="ECO:0000313" key="2">
    <source>
        <dbReference type="EMBL" id="KAL3075073.1"/>
    </source>
</evidence>
<keyword evidence="3" id="KW-1185">Reference proteome</keyword>
<dbReference type="Proteomes" id="UP001620626">
    <property type="component" value="Unassembled WGS sequence"/>
</dbReference>